<feature type="compositionally biased region" description="Basic residues" evidence="2">
    <location>
        <begin position="341"/>
        <end position="350"/>
    </location>
</feature>
<protein>
    <submittedName>
        <fullName evidence="3">Uncharacterized protein</fullName>
    </submittedName>
</protein>
<evidence type="ECO:0000313" key="3">
    <source>
        <dbReference type="Ensembl" id="ENSUMAP00000033093"/>
    </source>
</evidence>
<feature type="compositionally biased region" description="Low complexity" evidence="2">
    <location>
        <begin position="692"/>
        <end position="715"/>
    </location>
</feature>
<feature type="compositionally biased region" description="Polar residues" evidence="2">
    <location>
        <begin position="848"/>
        <end position="864"/>
    </location>
</feature>
<feature type="compositionally biased region" description="Acidic residues" evidence="2">
    <location>
        <begin position="626"/>
        <end position="647"/>
    </location>
</feature>
<dbReference type="OMA" id="KAENCQR"/>
<feature type="region of interest" description="Disordered" evidence="2">
    <location>
        <begin position="184"/>
        <end position="211"/>
    </location>
</feature>
<feature type="compositionally biased region" description="Polar residues" evidence="2">
    <location>
        <begin position="550"/>
        <end position="576"/>
    </location>
</feature>
<feature type="compositionally biased region" description="Polar residues" evidence="2">
    <location>
        <begin position="740"/>
        <end position="757"/>
    </location>
</feature>
<sequence>MESEKRWMDTKQNWMFSDSKRYVMDSDMDRDGMDSASASEVHLMGEEKHQEKIRFKRYITDSDSEPCEMDSDSERYGLASAAVECVMDVSTDTEEHWMDSWSEKHTMDLGSESLGIVSDSAKHMIKAEDCQKASDLERFWMGVRFESKRCLTDSERQKLDFDSGRCRDSFRRYQFRSERLQRSSGKYRDGLQKHGDSFERHQIDSSSGKYLAKSESERYQSEFESETHMIEMEKEQCLIFENKRLQMDEEMKRSLIHHIDSENEAQRLGARRKGNRPQGFWRPIFPSPPCSQRKETEGQNSVQQIDNKGSRIQLVRYLSDDKIVRSKEVSPTLSDNQSSQKKLKERHRHSLSPDPDTVMDKKHYRIARRKTSVCRIHCKGYRFPQSFQSSQSQIDPVLPINTEDYTPEDLAPLCHPMSMSPWVDVHPKPHRNHTYSLDTGAPMCPKCFMEINNSFHKCLANSDDDSDPDSTLHLQIPLDSKCSLSPKSIRHHKTSRNSPLSRSLDPKHPVGIHCPLHREDSKYSLGSTSYLHCESCSALQNLIGSTATSTFPMNPQNTMGHHSTPDSDSVINTSNVPGLENEGKFNLTAKLENEAKPDNETKLISAGNLKDKASAKEKPRLKDETDHEDETDSEDDKDPEDEIDSEDDNTKDKKDPKDKSDPDDSDPKDSNAEKDADTNNGSDPSGDADPTSGADSNSDGDSNNGSGSNGEPDSNIDNTTNNDANSKYSTDSDGEKHTNNSDSTSGLNNGVDQDCTANSNNGTNTNDSSGLQNGTGLDYTSSSNNGAGPQNRPGSKINRCGLQNNTSDPQNIRSDPNIPESINNGSGPNINGPGPNNNGSGLKIDPDSNYNVRPSDATSHSSAITVPNCDSDLDCVSGFTHAVGSSLLLNSNHIARNNYAAKPSSTATTLNATDTSSTTSCSGAISLSCTPGTNCASGTNHDPRLTHVFGSSLVTNPNYDATYTHNVHNSTNTSNINNLFEPELEISTSSSIPNIVNVNSPTVAASTKYICTSGNLTTSESSDPSKLGINYTIFDNHKFGACLKDTAGSMDSVSLKHTTESKDVLDAKESGFLKDFSRVQNPIGIKDLTNLSFHSNSNIPLPSFDIIVEAEPPNVVKFAVSSGAVNQFFKVSLYKCRL</sequence>
<dbReference type="AlphaFoldDB" id="A0A452VH93"/>
<feature type="compositionally biased region" description="Polar residues" evidence="2">
    <location>
        <begin position="801"/>
        <end position="814"/>
    </location>
</feature>
<feature type="compositionally biased region" description="Polar residues" evidence="2">
    <location>
        <begin position="716"/>
        <end position="731"/>
    </location>
</feature>
<accession>A0A452VH93</accession>
<keyword evidence="1" id="KW-0694">RNA-binding</keyword>
<feature type="region of interest" description="Disordered" evidence="2">
    <location>
        <begin position="258"/>
        <end position="306"/>
    </location>
</feature>
<feature type="region of interest" description="Disordered" evidence="2">
    <location>
        <begin position="27"/>
        <end position="48"/>
    </location>
</feature>
<feature type="compositionally biased region" description="Polar residues" evidence="2">
    <location>
        <begin position="771"/>
        <end position="788"/>
    </location>
</feature>
<dbReference type="Ensembl" id="ENSUMAT00000039149.1">
    <property type="protein sequence ID" value="ENSUMAP00000033093.1"/>
    <property type="gene ID" value="ENSUMAG00000023865.1"/>
</dbReference>
<feature type="compositionally biased region" description="Basic and acidic residues" evidence="2">
    <location>
        <begin position="184"/>
        <end position="203"/>
    </location>
</feature>
<dbReference type="GO" id="GO:0000974">
    <property type="term" value="C:Prp19 complex"/>
    <property type="evidence" value="ECO:0007669"/>
    <property type="project" value="TreeGrafter"/>
</dbReference>
<dbReference type="GO" id="GO:0071006">
    <property type="term" value="C:U2-type catalytic step 1 spliceosome"/>
    <property type="evidence" value="ECO:0007669"/>
    <property type="project" value="TreeGrafter"/>
</dbReference>
<organism evidence="3">
    <name type="scientific">Ursus maritimus</name>
    <name type="common">Polar bear</name>
    <name type="synonym">Thalarctos maritimus</name>
    <dbReference type="NCBI Taxonomy" id="29073"/>
    <lineage>
        <taxon>Eukaryota</taxon>
        <taxon>Metazoa</taxon>
        <taxon>Chordata</taxon>
        <taxon>Craniata</taxon>
        <taxon>Vertebrata</taxon>
        <taxon>Euteleostomi</taxon>
        <taxon>Mammalia</taxon>
        <taxon>Eutheria</taxon>
        <taxon>Laurasiatheria</taxon>
        <taxon>Carnivora</taxon>
        <taxon>Caniformia</taxon>
        <taxon>Ursidae</taxon>
        <taxon>Ursus</taxon>
    </lineage>
</organism>
<feature type="compositionally biased region" description="Low complexity" evidence="2">
    <location>
        <begin position="758"/>
        <end position="770"/>
    </location>
</feature>
<dbReference type="InterPro" id="IPR039171">
    <property type="entry name" value="Cwc2/Slt11"/>
</dbReference>
<feature type="region of interest" description="Disordered" evidence="2">
    <location>
        <begin position="328"/>
        <end position="358"/>
    </location>
</feature>
<feature type="region of interest" description="Disordered" evidence="2">
    <location>
        <begin position="484"/>
        <end position="506"/>
    </location>
</feature>
<dbReference type="GO" id="GO:0017070">
    <property type="term" value="F:U6 snRNA binding"/>
    <property type="evidence" value="ECO:0007669"/>
    <property type="project" value="TreeGrafter"/>
</dbReference>
<feature type="compositionally biased region" description="Polar residues" evidence="2">
    <location>
        <begin position="329"/>
        <end position="340"/>
    </location>
</feature>
<dbReference type="PANTHER" id="PTHR14089:SF19">
    <property type="entry name" value="TESTIS EXPRESSED GENE 16"/>
    <property type="match status" value="1"/>
</dbReference>
<feature type="compositionally biased region" description="Low complexity" evidence="2">
    <location>
        <begin position="821"/>
        <end position="841"/>
    </location>
</feature>
<proteinExistence type="predicted"/>
<dbReference type="GO" id="GO:0071007">
    <property type="term" value="C:U2-type catalytic step 2 spliceosome"/>
    <property type="evidence" value="ECO:0007669"/>
    <property type="project" value="TreeGrafter"/>
</dbReference>
<reference evidence="3" key="1">
    <citation type="submission" date="2019-03" db="UniProtKB">
        <authorList>
            <consortium name="Ensembl"/>
        </authorList>
    </citation>
    <scope>IDENTIFICATION</scope>
</reference>
<feature type="compositionally biased region" description="Basic and acidic residues" evidence="2">
    <location>
        <begin position="591"/>
        <end position="601"/>
    </location>
</feature>
<name>A0A452VH93_URSMA</name>
<evidence type="ECO:0000256" key="2">
    <source>
        <dbReference type="SAM" id="MobiDB-lite"/>
    </source>
</evidence>
<evidence type="ECO:0000256" key="1">
    <source>
        <dbReference type="ARBA" id="ARBA00022884"/>
    </source>
</evidence>
<dbReference type="GeneTree" id="ENSGT00390000002792"/>
<feature type="compositionally biased region" description="Basic and acidic residues" evidence="2">
    <location>
        <begin position="609"/>
        <end position="625"/>
    </location>
</feature>
<feature type="region of interest" description="Disordered" evidence="2">
    <location>
        <begin position="550"/>
        <end position="864"/>
    </location>
</feature>
<dbReference type="PANTHER" id="PTHR14089">
    <property type="entry name" value="PRE-MRNA-SPLICING FACTOR RBM22"/>
    <property type="match status" value="1"/>
</dbReference>
<dbReference type="GO" id="GO:0036002">
    <property type="term" value="F:pre-mRNA binding"/>
    <property type="evidence" value="ECO:0007669"/>
    <property type="project" value="TreeGrafter"/>
</dbReference>
<feature type="compositionally biased region" description="Basic and acidic residues" evidence="2">
    <location>
        <begin position="648"/>
        <end position="677"/>
    </location>
</feature>